<reference evidence="14" key="1">
    <citation type="submission" date="2023-01" db="EMBL/GenBank/DDBJ databases">
        <title>The chitinases involved in constricting ring structure development in the nematode-trapping fungus Drechslerella dactyloides.</title>
        <authorList>
            <person name="Wang R."/>
            <person name="Zhang L."/>
            <person name="Tang P."/>
            <person name="Li S."/>
            <person name="Liang L."/>
        </authorList>
    </citation>
    <scope>NUCLEOTIDE SEQUENCE</scope>
    <source>
        <strain evidence="14">YMF1.00031</strain>
    </source>
</reference>
<feature type="compositionally biased region" description="Polar residues" evidence="11">
    <location>
        <begin position="1037"/>
        <end position="1048"/>
    </location>
</feature>
<organism evidence="14 15">
    <name type="scientific">Drechslerella dactyloides</name>
    <name type="common">Nematode-trapping fungus</name>
    <name type="synonym">Arthrobotrys dactyloides</name>
    <dbReference type="NCBI Taxonomy" id="74499"/>
    <lineage>
        <taxon>Eukaryota</taxon>
        <taxon>Fungi</taxon>
        <taxon>Dikarya</taxon>
        <taxon>Ascomycota</taxon>
        <taxon>Pezizomycotina</taxon>
        <taxon>Orbiliomycetes</taxon>
        <taxon>Orbiliales</taxon>
        <taxon>Orbiliaceae</taxon>
        <taxon>Drechslerella</taxon>
    </lineage>
</organism>
<proteinExistence type="inferred from homology"/>
<feature type="domain" description="Methionyl/Valyl/Leucyl/Isoleucyl-tRNA synthetase anticodon-binding" evidence="13">
    <location>
        <begin position="891"/>
        <end position="1008"/>
    </location>
</feature>
<dbReference type="PRINTS" id="PR00986">
    <property type="entry name" value="TRNASYNTHVAL"/>
</dbReference>
<dbReference type="Gene3D" id="1.10.730.10">
    <property type="entry name" value="Isoleucyl-tRNA Synthetase, Domain 1"/>
    <property type="match status" value="1"/>
</dbReference>
<dbReference type="GO" id="GO:0006438">
    <property type="term" value="P:valyl-tRNA aminoacylation"/>
    <property type="evidence" value="ECO:0007669"/>
    <property type="project" value="InterPro"/>
</dbReference>
<dbReference type="GO" id="GO:0005829">
    <property type="term" value="C:cytosol"/>
    <property type="evidence" value="ECO:0007669"/>
    <property type="project" value="TreeGrafter"/>
</dbReference>
<feature type="domain" description="Aminoacyl-tRNA synthetase class Ia" evidence="12">
    <location>
        <begin position="200"/>
        <end position="806"/>
    </location>
</feature>
<dbReference type="Pfam" id="PF08264">
    <property type="entry name" value="Anticodon_1"/>
    <property type="match status" value="1"/>
</dbReference>
<evidence type="ECO:0000256" key="5">
    <source>
        <dbReference type="ARBA" id="ARBA00022840"/>
    </source>
</evidence>
<keyword evidence="7 10" id="KW-0030">Aminoacyl-tRNA synthetase</keyword>
<dbReference type="NCBIfam" id="NF004349">
    <property type="entry name" value="PRK05729.1"/>
    <property type="match status" value="1"/>
</dbReference>
<dbReference type="Gene3D" id="3.90.740.10">
    <property type="entry name" value="Valyl/Leucyl/Isoleucyl-tRNA synthetase, editing domain"/>
    <property type="match status" value="1"/>
</dbReference>
<dbReference type="SUPFAM" id="SSF47323">
    <property type="entry name" value="Anticodon-binding domain of a subclass of class I aminoacyl-tRNA synthetases"/>
    <property type="match status" value="1"/>
</dbReference>
<evidence type="ECO:0000259" key="13">
    <source>
        <dbReference type="Pfam" id="PF08264"/>
    </source>
</evidence>
<dbReference type="Gene3D" id="3.40.50.620">
    <property type="entry name" value="HUPs"/>
    <property type="match status" value="2"/>
</dbReference>
<feature type="region of interest" description="Disordered" evidence="11">
    <location>
        <begin position="55"/>
        <end position="107"/>
    </location>
</feature>
<evidence type="ECO:0000256" key="3">
    <source>
        <dbReference type="ARBA" id="ARBA00022598"/>
    </source>
</evidence>
<evidence type="ECO:0000256" key="1">
    <source>
        <dbReference type="ARBA" id="ARBA00005594"/>
    </source>
</evidence>
<dbReference type="SUPFAM" id="SSF50677">
    <property type="entry name" value="ValRS/IleRS/LeuRS editing domain"/>
    <property type="match status" value="1"/>
</dbReference>
<dbReference type="InterPro" id="IPR002303">
    <property type="entry name" value="Valyl-tRNA_ligase"/>
</dbReference>
<dbReference type="Proteomes" id="UP001221413">
    <property type="component" value="Unassembled WGS sequence"/>
</dbReference>
<evidence type="ECO:0000256" key="8">
    <source>
        <dbReference type="ARBA" id="ARBA00029936"/>
    </source>
</evidence>
<dbReference type="EC" id="6.1.1.9" evidence="2"/>
<evidence type="ECO:0000313" key="14">
    <source>
        <dbReference type="EMBL" id="KAJ6264999.1"/>
    </source>
</evidence>
<evidence type="ECO:0000256" key="11">
    <source>
        <dbReference type="SAM" id="MobiDB-lite"/>
    </source>
</evidence>
<evidence type="ECO:0000313" key="15">
    <source>
        <dbReference type="Proteomes" id="UP001221413"/>
    </source>
</evidence>
<feature type="region of interest" description="Disordered" evidence="11">
    <location>
        <begin position="1"/>
        <end position="24"/>
    </location>
</feature>
<dbReference type="GO" id="GO:0004832">
    <property type="term" value="F:valine-tRNA ligase activity"/>
    <property type="evidence" value="ECO:0007669"/>
    <property type="project" value="UniProtKB-EC"/>
</dbReference>
<dbReference type="InterPro" id="IPR002300">
    <property type="entry name" value="aa-tRNA-synth_Ia"/>
</dbReference>
<dbReference type="InterPro" id="IPR001412">
    <property type="entry name" value="aa-tRNA-synth_I_CS"/>
</dbReference>
<evidence type="ECO:0000256" key="4">
    <source>
        <dbReference type="ARBA" id="ARBA00022741"/>
    </source>
</evidence>
<dbReference type="NCBIfam" id="TIGR00422">
    <property type="entry name" value="valS"/>
    <property type="match status" value="1"/>
</dbReference>
<keyword evidence="5 10" id="KW-0067">ATP-binding</keyword>
<feature type="region of interest" description="Disordered" evidence="11">
    <location>
        <begin position="174"/>
        <end position="205"/>
    </location>
</feature>
<protein>
    <recommendedName>
        <fullName evidence="2">valine--tRNA ligase</fullName>
        <ecNumber evidence="2">6.1.1.9</ecNumber>
    </recommendedName>
    <alternativeName>
        <fullName evidence="8">Valyl-tRNA synthetase</fullName>
    </alternativeName>
</protein>
<dbReference type="InterPro" id="IPR014729">
    <property type="entry name" value="Rossmann-like_a/b/a_fold"/>
</dbReference>
<keyword evidence="15" id="KW-1185">Reference proteome</keyword>
<dbReference type="PANTHER" id="PTHR11946:SF109">
    <property type="entry name" value="VALINE--TRNA LIGASE"/>
    <property type="match status" value="1"/>
</dbReference>
<dbReference type="SUPFAM" id="SSF52374">
    <property type="entry name" value="Nucleotidylyl transferase"/>
    <property type="match status" value="1"/>
</dbReference>
<dbReference type="CDD" id="cd00817">
    <property type="entry name" value="ValRS_core"/>
    <property type="match status" value="1"/>
</dbReference>
<dbReference type="InterPro" id="IPR013155">
    <property type="entry name" value="M/V/L/I-tRNA-synth_anticd-bd"/>
</dbReference>
<feature type="region of interest" description="Disordered" evidence="11">
    <location>
        <begin position="1030"/>
        <end position="1061"/>
    </location>
</feature>
<gene>
    <name evidence="14" type="ORF">Dda_1154</name>
</gene>
<dbReference type="PANTHER" id="PTHR11946">
    <property type="entry name" value="VALYL-TRNA SYNTHETASES"/>
    <property type="match status" value="1"/>
</dbReference>
<dbReference type="GO" id="GO:0005524">
    <property type="term" value="F:ATP binding"/>
    <property type="evidence" value="ECO:0007669"/>
    <property type="project" value="UniProtKB-KW"/>
</dbReference>
<comment type="caution">
    <text evidence="14">The sequence shown here is derived from an EMBL/GenBank/DDBJ whole genome shotgun (WGS) entry which is preliminary data.</text>
</comment>
<dbReference type="InterPro" id="IPR009008">
    <property type="entry name" value="Val/Leu/Ile-tRNA-synth_edit"/>
</dbReference>
<name>A0AAD6NN73_DREDA</name>
<dbReference type="GO" id="GO:0002161">
    <property type="term" value="F:aminoacyl-tRNA deacylase activity"/>
    <property type="evidence" value="ECO:0007669"/>
    <property type="project" value="InterPro"/>
</dbReference>
<keyword evidence="6 10" id="KW-0648">Protein biosynthesis</keyword>
<evidence type="ECO:0000256" key="9">
    <source>
        <dbReference type="ARBA" id="ARBA00047552"/>
    </source>
</evidence>
<keyword evidence="4 10" id="KW-0547">Nucleotide-binding</keyword>
<feature type="compositionally biased region" description="Polar residues" evidence="11">
    <location>
        <begin position="69"/>
        <end position="82"/>
    </location>
</feature>
<dbReference type="InterPro" id="IPR009080">
    <property type="entry name" value="tRNAsynth_Ia_anticodon-bd"/>
</dbReference>
<comment type="catalytic activity">
    <reaction evidence="9">
        <text>tRNA(Val) + L-valine + ATP = L-valyl-tRNA(Val) + AMP + diphosphate</text>
        <dbReference type="Rhea" id="RHEA:10704"/>
        <dbReference type="Rhea" id="RHEA-COMP:9672"/>
        <dbReference type="Rhea" id="RHEA-COMP:9708"/>
        <dbReference type="ChEBI" id="CHEBI:30616"/>
        <dbReference type="ChEBI" id="CHEBI:33019"/>
        <dbReference type="ChEBI" id="CHEBI:57762"/>
        <dbReference type="ChEBI" id="CHEBI:78442"/>
        <dbReference type="ChEBI" id="CHEBI:78537"/>
        <dbReference type="ChEBI" id="CHEBI:456215"/>
        <dbReference type="EC" id="6.1.1.9"/>
    </reaction>
</comment>
<evidence type="ECO:0000256" key="6">
    <source>
        <dbReference type="ARBA" id="ARBA00022917"/>
    </source>
</evidence>
<dbReference type="PROSITE" id="PS00178">
    <property type="entry name" value="AA_TRNA_LIGASE_I"/>
    <property type="match status" value="1"/>
</dbReference>
<keyword evidence="3 10" id="KW-0436">Ligase</keyword>
<sequence length="1094" mass="124210">MEPSSIAIANQHHPQHPEESGYQPKAIEQKWYEAWERERYFIPFYITPKKGPGTVIASNPGNRRVPPTVNGNQRDMESTCSSCGRAREARDSSKYSTTEGRNTNIADTASKGLQQAESQSILLNNNINRVEALRLKNGTAPSAEPNETPLDTGKADLSKASVAIVKVINGRSEDSTIITNGGDPDQRKSADKPSQPTNIQKKPEPKVFSIVIPPPNITGPLHCGHALGISIEDTLARWHRMRGYKTLFIPGTDHAGTATEVFVGRKILRDRNRPRTTINSHKFVHYVEAWKCEYRQKINETVKRLGASTDWNREAFTMDEERSLTVTEAFVRLHKAGLIYRQRRVVNWCPTLRSSLTDLEVETMDIPGPTLLKFPGLDKAVAFGWLYYFKYLVTNIEDDSQTWITLATTRPETLLGDTAIGVHPNDERYQHLIGLTARHPYSSRLLPIVADAVVDPNFGTGMIPLAPAHDLLANSIRGRCRLPAVVVFRGDGTVNEEGEEFKGQHRFEVRESVIENLKARNLFIKQEPCKTSVLICKHTGDIVEPMMLPLWWLKTDGLADAARCAVREGKIRIQPKRMENEFIASLENSPHWCISRQMWWGHKVPAWYLTFHEEERVGKKPDDCDPNRIIVGRTRLEARVNAMKKYPGRKFLLEQDTDILDTWFSSALWPLAVLGWRESTPKFKEFFPLSILNTGADTLHHWVTRMVMLSLKLTGQVPFHEVYFHPLIIDVEKRKMSKSLGNGVDPLDIIEGRTLDDLNQRLLDGHMGPDTEEYLNAQKLQATCFPNGIPECGADALRFALLKYTSDREFSSKLIPRGDRVPLTITSGKAVQLNINDVANCREFCNSIYEIFEDVGKLTRLIPKKLDPSLETSKARQRDPKPKETEGLATRSMFHMFSKACKAVNDALAARKFAQAAGFIHRLWIDEIRDHYMMRIQADFRHYSAEEKVSTVKTLYAVIERSLRLTHPFMPFITEELWQKHPFQSEFPDDAAPSIMVAPYPESVPERDGVRVESAYGAIMDLERYQEQSDGGWTKSFPETDQSQSSEPATDDLDDWQDGVPVDPSRVFDLTPMEILTAAERRILTNWPAHFFMM</sequence>
<evidence type="ECO:0000256" key="10">
    <source>
        <dbReference type="RuleBase" id="RU363035"/>
    </source>
</evidence>
<comment type="similarity">
    <text evidence="1 10">Belongs to the class-I aminoacyl-tRNA synthetase family.</text>
</comment>
<evidence type="ECO:0000259" key="12">
    <source>
        <dbReference type="Pfam" id="PF00133"/>
    </source>
</evidence>
<feature type="compositionally biased region" description="Polar residues" evidence="11">
    <location>
        <begin position="94"/>
        <end position="107"/>
    </location>
</feature>
<evidence type="ECO:0000256" key="2">
    <source>
        <dbReference type="ARBA" id="ARBA00013169"/>
    </source>
</evidence>
<dbReference type="AlphaFoldDB" id="A0AAD6NN73"/>
<dbReference type="Pfam" id="PF00133">
    <property type="entry name" value="tRNA-synt_1"/>
    <property type="match status" value="1"/>
</dbReference>
<evidence type="ECO:0000256" key="7">
    <source>
        <dbReference type="ARBA" id="ARBA00023146"/>
    </source>
</evidence>
<accession>A0AAD6NN73</accession>
<dbReference type="EMBL" id="JAQGDS010000001">
    <property type="protein sequence ID" value="KAJ6264999.1"/>
    <property type="molecule type" value="Genomic_DNA"/>
</dbReference>